<keyword evidence="9" id="KW-0132">Cell division</keyword>
<dbReference type="GO" id="GO:0000976">
    <property type="term" value="F:transcription cis-regulatory region binding"/>
    <property type="evidence" value="ECO:0007669"/>
    <property type="project" value="TreeGrafter"/>
</dbReference>
<evidence type="ECO:0000256" key="1">
    <source>
        <dbReference type="ARBA" id="ARBA00013860"/>
    </source>
</evidence>
<dbReference type="CDD" id="cd16321">
    <property type="entry name" value="MraZ_C"/>
    <property type="match status" value="1"/>
</dbReference>
<dbReference type="PROSITE" id="PS51740">
    <property type="entry name" value="SPOVT_ABRB"/>
    <property type="match status" value="2"/>
</dbReference>
<dbReference type="EMBL" id="LR214939">
    <property type="protein sequence ID" value="VEU56153.1"/>
    <property type="molecule type" value="Genomic_DNA"/>
</dbReference>
<evidence type="ECO:0000256" key="7">
    <source>
        <dbReference type="HAMAP-Rule" id="MF_01008"/>
    </source>
</evidence>
<dbReference type="InterPro" id="IPR020603">
    <property type="entry name" value="MraZ_dom"/>
</dbReference>
<dbReference type="InterPro" id="IPR003444">
    <property type="entry name" value="MraZ"/>
</dbReference>
<dbReference type="CDD" id="cd16320">
    <property type="entry name" value="MraZ_N"/>
    <property type="match status" value="1"/>
</dbReference>
<protein>
    <recommendedName>
        <fullName evidence="1 7">Transcriptional regulator MraZ</fullName>
    </recommendedName>
</protein>
<dbReference type="SUPFAM" id="SSF89447">
    <property type="entry name" value="AbrB/MazE/MraZ-like"/>
    <property type="match status" value="1"/>
</dbReference>
<sequence>MFGKFNRNLDDKNRIVIPTKILKELGDVFYISLSLDNSLVIRSAAEFTKFKARISENSMLDKEFRNLTRIIFANTEELSPDKLGRVTMPKYLLEKITIKKDVVFIGNGNYCELFAKEVYDNFEKTYENEENLDKLADKLALKGIKL</sequence>
<feature type="domain" description="SpoVT-AbrB" evidence="8">
    <location>
        <begin position="75"/>
        <end position="118"/>
    </location>
</feature>
<dbReference type="GO" id="GO:2000143">
    <property type="term" value="P:negative regulation of DNA-templated transcription initiation"/>
    <property type="evidence" value="ECO:0007669"/>
    <property type="project" value="TreeGrafter"/>
</dbReference>
<dbReference type="InterPro" id="IPR035642">
    <property type="entry name" value="MraZ_N"/>
</dbReference>
<dbReference type="GO" id="GO:0003700">
    <property type="term" value="F:DNA-binding transcription factor activity"/>
    <property type="evidence" value="ECO:0007669"/>
    <property type="project" value="UniProtKB-UniRule"/>
</dbReference>
<dbReference type="GO" id="GO:0005737">
    <property type="term" value="C:cytoplasm"/>
    <property type="evidence" value="ECO:0007669"/>
    <property type="project" value="UniProtKB-UniRule"/>
</dbReference>
<reference evidence="9" key="1">
    <citation type="submission" date="2019-01" db="EMBL/GenBank/DDBJ databases">
        <authorList>
            <consortium name="Pathogen Informatics"/>
        </authorList>
    </citation>
    <scope>NUCLEOTIDE SEQUENCE [LARGE SCALE GENOMIC DNA]</scope>
    <source>
        <strain evidence="9">NCTC10113</strain>
    </source>
</reference>
<dbReference type="HAMAP" id="MF_01008">
    <property type="entry name" value="MraZ"/>
    <property type="match status" value="1"/>
</dbReference>
<organism evidence="9">
    <name type="scientific">Metamycoplasma salivarium</name>
    <name type="common">Mycoplasma salivarium</name>
    <dbReference type="NCBI Taxonomy" id="2124"/>
    <lineage>
        <taxon>Bacteria</taxon>
        <taxon>Bacillati</taxon>
        <taxon>Mycoplasmatota</taxon>
        <taxon>Mycoplasmoidales</taxon>
        <taxon>Metamycoplasmataceae</taxon>
        <taxon>Metamycoplasma</taxon>
    </lineage>
</organism>
<dbReference type="GO" id="GO:0009295">
    <property type="term" value="C:nucleoid"/>
    <property type="evidence" value="ECO:0007669"/>
    <property type="project" value="UniProtKB-SubCell"/>
</dbReference>
<dbReference type="InterPro" id="IPR038619">
    <property type="entry name" value="MraZ_sf"/>
</dbReference>
<evidence type="ECO:0000256" key="4">
    <source>
        <dbReference type="ARBA" id="ARBA00023015"/>
    </source>
</evidence>
<keyword evidence="9" id="KW-0131">Cell cycle</keyword>
<keyword evidence="6 7" id="KW-0804">Transcription</keyword>
<evidence type="ECO:0000259" key="8">
    <source>
        <dbReference type="PROSITE" id="PS51740"/>
    </source>
</evidence>
<evidence type="ECO:0000256" key="6">
    <source>
        <dbReference type="ARBA" id="ARBA00023163"/>
    </source>
</evidence>
<dbReference type="Gene3D" id="3.40.1550.20">
    <property type="entry name" value="Transcriptional regulator MraZ domain"/>
    <property type="match status" value="1"/>
</dbReference>
<comment type="subunit">
    <text evidence="7">Forms oligomers.</text>
</comment>
<evidence type="ECO:0000256" key="5">
    <source>
        <dbReference type="ARBA" id="ARBA00023125"/>
    </source>
</evidence>
<dbReference type="PANTHER" id="PTHR34701:SF1">
    <property type="entry name" value="TRANSCRIPTIONAL REGULATOR MRAZ"/>
    <property type="match status" value="1"/>
</dbReference>
<accession>A0A448ZY45</accession>
<geneLocation type="plasmid" evidence="9">
    <name>2</name>
</geneLocation>
<keyword evidence="5 7" id="KW-0238">DNA-binding</keyword>
<evidence type="ECO:0000313" key="9">
    <source>
        <dbReference type="EMBL" id="VEU56153.1"/>
    </source>
</evidence>
<dbReference type="PANTHER" id="PTHR34701">
    <property type="entry name" value="TRANSCRIPTIONAL REGULATOR MRAZ"/>
    <property type="match status" value="1"/>
</dbReference>
<dbReference type="Pfam" id="PF02381">
    <property type="entry name" value="MraZ"/>
    <property type="match status" value="2"/>
</dbReference>
<evidence type="ECO:0000256" key="2">
    <source>
        <dbReference type="ARBA" id="ARBA00022490"/>
    </source>
</evidence>
<feature type="domain" description="SpoVT-AbrB" evidence="8">
    <location>
        <begin position="4"/>
        <end position="46"/>
    </location>
</feature>
<keyword evidence="2 7" id="KW-0963">Cytoplasm</keyword>
<dbReference type="InterPro" id="IPR037914">
    <property type="entry name" value="SpoVT-AbrB_sf"/>
</dbReference>
<dbReference type="RefSeq" id="WP_024544024.1">
    <property type="nucleotide sequence ID" value="NZ_CP169362.1"/>
</dbReference>
<evidence type="ECO:0000256" key="3">
    <source>
        <dbReference type="ARBA" id="ARBA00022737"/>
    </source>
</evidence>
<dbReference type="InterPro" id="IPR007159">
    <property type="entry name" value="SpoVT-AbrB_dom"/>
</dbReference>
<gene>
    <name evidence="9" type="primary">mraZ_2</name>
    <name evidence="7" type="synonym">mraZ</name>
    <name evidence="9" type="ORF">NCTC10113_01040</name>
</gene>
<proteinExistence type="inferred from homology"/>
<dbReference type="GO" id="GO:0051301">
    <property type="term" value="P:cell division"/>
    <property type="evidence" value="ECO:0007669"/>
    <property type="project" value="UniProtKB-KW"/>
</dbReference>
<name>A0A448ZY45_METSV</name>
<keyword evidence="3" id="KW-0677">Repeat</keyword>
<dbReference type="InterPro" id="IPR035644">
    <property type="entry name" value="MraZ_C"/>
</dbReference>
<comment type="similarity">
    <text evidence="7">Belongs to the MraZ family.</text>
</comment>
<dbReference type="AlphaFoldDB" id="A0A448ZY45"/>
<keyword evidence="4 7" id="KW-0805">Transcription regulation</keyword>
<comment type="subcellular location">
    <subcellularLocation>
        <location evidence="7">Cytoplasm</location>
        <location evidence="7">Nucleoid</location>
    </subcellularLocation>
</comment>
<keyword evidence="9" id="KW-0614">Plasmid</keyword>